<name>A0ABQ0JR67_9VIBR</name>
<organism evidence="1 2">
    <name type="scientific">Vibrio variabilis</name>
    <dbReference type="NCBI Taxonomy" id="990271"/>
    <lineage>
        <taxon>Bacteria</taxon>
        <taxon>Pseudomonadati</taxon>
        <taxon>Pseudomonadota</taxon>
        <taxon>Gammaproteobacteria</taxon>
        <taxon>Vibrionales</taxon>
        <taxon>Vibrionaceae</taxon>
        <taxon>Vibrio</taxon>
    </lineage>
</organism>
<accession>A0ABQ0JR67</accession>
<evidence type="ECO:0000313" key="2">
    <source>
        <dbReference type="Proteomes" id="UP000029223"/>
    </source>
</evidence>
<proteinExistence type="predicted"/>
<dbReference type="Pfam" id="PF09684">
    <property type="entry name" value="Tail_P2_I"/>
    <property type="match status" value="1"/>
</dbReference>
<reference evidence="2" key="1">
    <citation type="submission" date="2014-09" db="EMBL/GenBank/DDBJ databases">
        <title>Vibrio variabilis JCM 19239. (C206) whole genome shotgun sequence.</title>
        <authorList>
            <person name="Sawabe T."/>
            <person name="Meirelles P."/>
            <person name="Nakanishi M."/>
            <person name="Sayaka M."/>
            <person name="Hattori M."/>
            <person name="Ohkuma M."/>
        </authorList>
    </citation>
    <scope>NUCLEOTIDE SEQUENCE [LARGE SCALE GENOMIC DNA]</scope>
    <source>
        <strain evidence="2">JCM 19239</strain>
    </source>
</reference>
<protein>
    <submittedName>
        <fullName evidence="1">Uncharacterized protein</fullName>
    </submittedName>
</protein>
<dbReference type="InterPro" id="IPR006521">
    <property type="entry name" value="Tail_protein_I"/>
</dbReference>
<comment type="caution">
    <text evidence="1">The sequence shown here is derived from an EMBL/GenBank/DDBJ whole genome shotgun (WGS) entry which is preliminary data.</text>
</comment>
<dbReference type="Proteomes" id="UP000029223">
    <property type="component" value="Unassembled WGS sequence"/>
</dbReference>
<dbReference type="EMBL" id="BBMS01000141">
    <property type="protein sequence ID" value="GAL31232.1"/>
    <property type="molecule type" value="Genomic_DNA"/>
</dbReference>
<sequence>MSDALASIDKTVTVVEWWQQVPKGAPFTFKAEVAVSDEFLDSDTKALIVRLINKTKNLRSHLIAIAYAIDVHGRMVIGGASSQYATLSMMDGVFFVNPEVSGYMTTGSASTQCATVSMMDRAFFVNPNVSGRVVHAIGVVRYKTLEVSDA</sequence>
<gene>
    <name evidence="1" type="ORF">JCM19239_1356</name>
</gene>
<keyword evidence="2" id="KW-1185">Reference proteome</keyword>
<dbReference type="NCBIfam" id="TIGR01634">
    <property type="entry name" value="tail_P2_I"/>
    <property type="match status" value="1"/>
</dbReference>
<evidence type="ECO:0000313" key="1">
    <source>
        <dbReference type="EMBL" id="GAL31232.1"/>
    </source>
</evidence>